<dbReference type="SUPFAM" id="SSF55729">
    <property type="entry name" value="Acyl-CoA N-acyltransferases (Nat)"/>
    <property type="match status" value="1"/>
</dbReference>
<dbReference type="InterPro" id="IPR000182">
    <property type="entry name" value="GNAT_dom"/>
</dbReference>
<gene>
    <name evidence="4" type="ORF">EV696_111100</name>
</gene>
<dbReference type="GO" id="GO:0016747">
    <property type="term" value="F:acyltransferase activity, transferring groups other than amino-acyl groups"/>
    <property type="evidence" value="ECO:0007669"/>
    <property type="project" value="InterPro"/>
</dbReference>
<dbReference type="Gene3D" id="3.40.630.30">
    <property type="match status" value="1"/>
</dbReference>
<dbReference type="GO" id="GO:0005840">
    <property type="term" value="C:ribosome"/>
    <property type="evidence" value="ECO:0007669"/>
    <property type="project" value="UniProtKB-KW"/>
</dbReference>
<evidence type="ECO:0000256" key="2">
    <source>
        <dbReference type="ARBA" id="ARBA00023315"/>
    </source>
</evidence>
<dbReference type="InterPro" id="IPR050832">
    <property type="entry name" value="Bact_Acetyltransf"/>
</dbReference>
<dbReference type="AlphaFoldDB" id="A0A4R6UKP1"/>
<dbReference type="InterPro" id="IPR016181">
    <property type="entry name" value="Acyl_CoA_acyltransferase"/>
</dbReference>
<keyword evidence="5" id="KW-1185">Reference proteome</keyword>
<name>A0A4R6UKP1_9GAMM</name>
<sequence>MKITFRPAEQQDLPALVGMLADDKLGATREDLATPLNAAYLSAFHAINADPNNELIVADLAGQPVGMLQLTFIPYLTHTGSWRCLIEGVRIHQAYRSKGLGQQLLRWAIERARQRHCRLVQLTTDKQRPDAMHFYQGLGFSPLTQA</sequence>
<organism evidence="4 5">
    <name type="scientific">Permianibacter aggregans</name>
    <dbReference type="NCBI Taxonomy" id="1510150"/>
    <lineage>
        <taxon>Bacteria</taxon>
        <taxon>Pseudomonadati</taxon>
        <taxon>Pseudomonadota</taxon>
        <taxon>Gammaproteobacteria</taxon>
        <taxon>Pseudomonadales</taxon>
        <taxon>Pseudomonadaceae</taxon>
        <taxon>Permianibacter</taxon>
    </lineage>
</organism>
<protein>
    <submittedName>
        <fullName evidence="4">Ribosomal protein S18 acetylase RimI-like enzyme</fullName>
    </submittedName>
</protein>
<accession>A0A4R6UKP1</accession>
<reference evidence="4 5" key="1">
    <citation type="submission" date="2019-03" db="EMBL/GenBank/DDBJ databases">
        <title>Genomic Encyclopedia of Type Strains, Phase IV (KMG-IV): sequencing the most valuable type-strain genomes for metagenomic binning, comparative biology and taxonomic classification.</title>
        <authorList>
            <person name="Goeker M."/>
        </authorList>
    </citation>
    <scope>NUCLEOTIDE SEQUENCE [LARGE SCALE GENOMIC DNA]</scope>
    <source>
        <strain evidence="4 5">DSM 103792</strain>
    </source>
</reference>
<comment type="caution">
    <text evidence="4">The sequence shown here is derived from an EMBL/GenBank/DDBJ whole genome shotgun (WGS) entry which is preliminary data.</text>
</comment>
<evidence type="ECO:0000313" key="5">
    <source>
        <dbReference type="Proteomes" id="UP000295375"/>
    </source>
</evidence>
<evidence type="ECO:0000259" key="3">
    <source>
        <dbReference type="PROSITE" id="PS51186"/>
    </source>
</evidence>
<keyword evidence="2" id="KW-0012">Acyltransferase</keyword>
<evidence type="ECO:0000313" key="4">
    <source>
        <dbReference type="EMBL" id="TDQ47172.1"/>
    </source>
</evidence>
<keyword evidence="1" id="KW-0808">Transferase</keyword>
<proteinExistence type="predicted"/>
<dbReference type="PANTHER" id="PTHR43877">
    <property type="entry name" value="AMINOALKYLPHOSPHONATE N-ACETYLTRANSFERASE-RELATED-RELATED"/>
    <property type="match status" value="1"/>
</dbReference>
<dbReference type="Proteomes" id="UP000295375">
    <property type="component" value="Unassembled WGS sequence"/>
</dbReference>
<dbReference type="PANTHER" id="PTHR43877:SF2">
    <property type="entry name" value="AMINOALKYLPHOSPHONATE N-ACETYLTRANSFERASE-RELATED"/>
    <property type="match status" value="1"/>
</dbReference>
<keyword evidence="4" id="KW-0687">Ribonucleoprotein</keyword>
<feature type="domain" description="N-acetyltransferase" evidence="3">
    <location>
        <begin position="3"/>
        <end position="146"/>
    </location>
</feature>
<dbReference type="CDD" id="cd04301">
    <property type="entry name" value="NAT_SF"/>
    <property type="match status" value="1"/>
</dbReference>
<dbReference type="PROSITE" id="PS51186">
    <property type="entry name" value="GNAT"/>
    <property type="match status" value="1"/>
</dbReference>
<dbReference type="Pfam" id="PF00583">
    <property type="entry name" value="Acetyltransf_1"/>
    <property type="match status" value="1"/>
</dbReference>
<keyword evidence="4" id="KW-0689">Ribosomal protein</keyword>
<dbReference type="RefSeq" id="WP_232475479.1">
    <property type="nucleotide sequence ID" value="NZ_CP037953.1"/>
</dbReference>
<evidence type="ECO:0000256" key="1">
    <source>
        <dbReference type="ARBA" id="ARBA00022679"/>
    </source>
</evidence>
<dbReference type="EMBL" id="SNYM01000011">
    <property type="protein sequence ID" value="TDQ47172.1"/>
    <property type="molecule type" value="Genomic_DNA"/>
</dbReference>